<evidence type="ECO:0000259" key="5">
    <source>
        <dbReference type="PROSITE" id="PS50931"/>
    </source>
</evidence>
<evidence type="ECO:0000256" key="1">
    <source>
        <dbReference type="ARBA" id="ARBA00009437"/>
    </source>
</evidence>
<keyword evidence="4" id="KW-0804">Transcription</keyword>
<dbReference type="PRINTS" id="PR00039">
    <property type="entry name" value="HTHLYSR"/>
</dbReference>
<dbReference type="Gene3D" id="3.40.190.10">
    <property type="entry name" value="Periplasmic binding protein-like II"/>
    <property type="match status" value="2"/>
</dbReference>
<keyword evidence="2" id="KW-0805">Transcription regulation</keyword>
<keyword evidence="3" id="KW-0238">DNA-binding</keyword>
<dbReference type="InterPro" id="IPR000847">
    <property type="entry name" value="LysR_HTH_N"/>
</dbReference>
<gene>
    <name evidence="6" type="primary">cysL_2</name>
    <name evidence="6" type="ORF">NCTC10684_01537</name>
</gene>
<evidence type="ECO:0000313" key="7">
    <source>
        <dbReference type="Proteomes" id="UP000254701"/>
    </source>
</evidence>
<dbReference type="InterPro" id="IPR036388">
    <property type="entry name" value="WH-like_DNA-bd_sf"/>
</dbReference>
<dbReference type="Pfam" id="PF00126">
    <property type="entry name" value="HTH_1"/>
    <property type="match status" value="1"/>
</dbReference>
<dbReference type="Pfam" id="PF03466">
    <property type="entry name" value="LysR_substrate"/>
    <property type="match status" value="1"/>
</dbReference>
<dbReference type="SUPFAM" id="SSF53850">
    <property type="entry name" value="Periplasmic binding protein-like II"/>
    <property type="match status" value="1"/>
</dbReference>
<dbReference type="FunFam" id="1.10.10.10:FF:000001">
    <property type="entry name" value="LysR family transcriptional regulator"/>
    <property type="match status" value="1"/>
</dbReference>
<accession>A0A380WJA2</accession>
<dbReference type="EMBL" id="UFSM01000001">
    <property type="protein sequence ID" value="SUU88326.1"/>
    <property type="molecule type" value="Genomic_DNA"/>
</dbReference>
<dbReference type="PROSITE" id="PS50931">
    <property type="entry name" value="HTH_LYSR"/>
    <property type="match status" value="1"/>
</dbReference>
<evidence type="ECO:0000313" key="6">
    <source>
        <dbReference type="EMBL" id="SUU88326.1"/>
    </source>
</evidence>
<sequence length="292" mass="31935">MAENVFMTARLDSDLLRTFLAVAESGNFTRAAEGVGRTQSAISMQIKRLEEVVGEVLFARGARGVTLTERGSELVGNARRIVALLDETASAMRAAPLGGPVRIGIPEEYGQPVLSRALGAFAKRHSQVEVTVRFGYSVTQLAALAAGELDLAVVFEWQFPSGAEVLMNDPTVWVTSIHHNLHLERPLPVAMYTRHGWSREYALRSLEQRGIDYRFAYTSDTTNGLSLAVTAGLALAPMARSNIPVDCRELTDAEGFGPIDTTRVVMHRNPRANSEAVDAMADAIRDAFHQRR</sequence>
<comment type="similarity">
    <text evidence="1">Belongs to the LysR transcriptional regulatory family.</text>
</comment>
<proteinExistence type="inferred from homology"/>
<reference evidence="6 7" key="1">
    <citation type="submission" date="2018-06" db="EMBL/GenBank/DDBJ databases">
        <authorList>
            <consortium name="Pathogen Informatics"/>
            <person name="Doyle S."/>
        </authorList>
    </citation>
    <scope>NUCLEOTIDE SEQUENCE [LARGE SCALE GENOMIC DNA]</scope>
    <source>
        <strain evidence="6 7">NCTC10684</strain>
    </source>
</reference>
<protein>
    <submittedName>
        <fullName evidence="6">CysJI operon transcriptional activator</fullName>
    </submittedName>
</protein>
<evidence type="ECO:0000256" key="2">
    <source>
        <dbReference type="ARBA" id="ARBA00023015"/>
    </source>
</evidence>
<dbReference type="PANTHER" id="PTHR30579:SF7">
    <property type="entry name" value="HTH-TYPE TRANSCRIPTIONAL REGULATOR LRHA-RELATED"/>
    <property type="match status" value="1"/>
</dbReference>
<dbReference type="PANTHER" id="PTHR30579">
    <property type="entry name" value="TRANSCRIPTIONAL REGULATOR"/>
    <property type="match status" value="1"/>
</dbReference>
<dbReference type="Gene3D" id="1.10.10.10">
    <property type="entry name" value="Winged helix-like DNA-binding domain superfamily/Winged helix DNA-binding domain"/>
    <property type="match status" value="1"/>
</dbReference>
<feature type="domain" description="HTH lysR-type" evidence="5">
    <location>
        <begin position="11"/>
        <end position="68"/>
    </location>
</feature>
<dbReference type="GO" id="GO:0003677">
    <property type="term" value="F:DNA binding"/>
    <property type="evidence" value="ECO:0007669"/>
    <property type="project" value="UniProtKB-KW"/>
</dbReference>
<evidence type="ECO:0000256" key="3">
    <source>
        <dbReference type="ARBA" id="ARBA00023125"/>
    </source>
</evidence>
<dbReference type="InterPro" id="IPR036390">
    <property type="entry name" value="WH_DNA-bd_sf"/>
</dbReference>
<dbReference type="InterPro" id="IPR050176">
    <property type="entry name" value="LTTR"/>
</dbReference>
<dbReference type="InterPro" id="IPR005119">
    <property type="entry name" value="LysR_subst-bd"/>
</dbReference>
<name>A0A380WJA2_AMIAI</name>
<dbReference type="GO" id="GO:0003700">
    <property type="term" value="F:DNA-binding transcription factor activity"/>
    <property type="evidence" value="ECO:0007669"/>
    <property type="project" value="InterPro"/>
</dbReference>
<dbReference type="SUPFAM" id="SSF46785">
    <property type="entry name" value="Winged helix' DNA-binding domain"/>
    <property type="match status" value="1"/>
</dbReference>
<organism evidence="6 7">
    <name type="scientific">Aminobacter aminovorans</name>
    <name type="common">Chelatobacter heintzii</name>
    <dbReference type="NCBI Taxonomy" id="83263"/>
    <lineage>
        <taxon>Bacteria</taxon>
        <taxon>Pseudomonadati</taxon>
        <taxon>Pseudomonadota</taxon>
        <taxon>Alphaproteobacteria</taxon>
        <taxon>Hyphomicrobiales</taxon>
        <taxon>Phyllobacteriaceae</taxon>
        <taxon>Aminobacter</taxon>
    </lineage>
</organism>
<evidence type="ECO:0000256" key="4">
    <source>
        <dbReference type="ARBA" id="ARBA00023163"/>
    </source>
</evidence>
<dbReference type="AlphaFoldDB" id="A0A380WJA2"/>
<dbReference type="Proteomes" id="UP000254701">
    <property type="component" value="Unassembled WGS sequence"/>
</dbReference>